<dbReference type="SMART" id="SM00409">
    <property type="entry name" value="IG"/>
    <property type="match status" value="1"/>
</dbReference>
<keyword evidence="8" id="KW-1015">Disulfide bond</keyword>
<dbReference type="GO" id="GO:0005886">
    <property type="term" value="C:plasma membrane"/>
    <property type="evidence" value="ECO:0007669"/>
    <property type="project" value="UniProtKB-SubCell"/>
</dbReference>
<dbReference type="GO" id="GO:0004888">
    <property type="term" value="F:transmembrane signaling receptor activity"/>
    <property type="evidence" value="ECO:0007669"/>
    <property type="project" value="TreeGrafter"/>
</dbReference>
<evidence type="ECO:0000256" key="13">
    <source>
        <dbReference type="SAM" id="SignalP"/>
    </source>
</evidence>
<evidence type="ECO:0000256" key="9">
    <source>
        <dbReference type="ARBA" id="ARBA00023170"/>
    </source>
</evidence>
<keyword evidence="6" id="KW-1133">Transmembrane helix</keyword>
<dbReference type="InterPro" id="IPR013106">
    <property type="entry name" value="Ig_V-set"/>
</dbReference>
<feature type="compositionally biased region" description="Low complexity" evidence="12">
    <location>
        <begin position="165"/>
        <end position="174"/>
    </location>
</feature>
<accession>A0A8D2H8C3</accession>
<feature type="domain" description="Immunoglobulin" evidence="14">
    <location>
        <begin position="27"/>
        <end position="128"/>
    </location>
</feature>
<feature type="signal peptide" evidence="13">
    <location>
        <begin position="1"/>
        <end position="23"/>
    </location>
</feature>
<proteinExistence type="inferred from homology"/>
<dbReference type="PANTHER" id="PTHR11860">
    <property type="entry name" value="POLYMERIC-IMMUNOGLOBULIN RECEPTOR"/>
    <property type="match status" value="1"/>
</dbReference>
<dbReference type="AlphaFoldDB" id="A0A8D2H8C3"/>
<evidence type="ECO:0000256" key="5">
    <source>
        <dbReference type="ARBA" id="ARBA00022859"/>
    </source>
</evidence>
<evidence type="ECO:0000256" key="1">
    <source>
        <dbReference type="ARBA" id="ARBA00004251"/>
    </source>
</evidence>
<evidence type="ECO:0000313" key="16">
    <source>
        <dbReference type="Proteomes" id="UP000694417"/>
    </source>
</evidence>
<evidence type="ECO:0000256" key="7">
    <source>
        <dbReference type="ARBA" id="ARBA00023136"/>
    </source>
</evidence>
<evidence type="ECO:0000256" key="3">
    <source>
        <dbReference type="ARBA" id="ARBA00022692"/>
    </source>
</evidence>
<evidence type="ECO:0000313" key="15">
    <source>
        <dbReference type="Ensembl" id="ENSUPAP00010008299.1"/>
    </source>
</evidence>
<dbReference type="Gene3D" id="2.60.40.10">
    <property type="entry name" value="Immunoglobulins"/>
    <property type="match status" value="1"/>
</dbReference>
<comment type="similarity">
    <text evidence="11">Belongs to the CD300 family.</text>
</comment>
<evidence type="ECO:0000259" key="14">
    <source>
        <dbReference type="SMART" id="SM00409"/>
    </source>
</evidence>
<dbReference type="InterPro" id="IPR050671">
    <property type="entry name" value="CD300_family_receptors"/>
</dbReference>
<keyword evidence="4 13" id="KW-0732">Signal</keyword>
<dbReference type="InterPro" id="IPR013783">
    <property type="entry name" value="Ig-like_fold"/>
</dbReference>
<feature type="region of interest" description="Disordered" evidence="12">
    <location>
        <begin position="151"/>
        <end position="174"/>
    </location>
</feature>
<dbReference type="Pfam" id="PF07686">
    <property type="entry name" value="V-set"/>
    <property type="match status" value="1"/>
</dbReference>
<reference evidence="15" key="2">
    <citation type="submission" date="2025-09" db="UniProtKB">
        <authorList>
            <consortium name="Ensembl"/>
        </authorList>
    </citation>
    <scope>IDENTIFICATION</scope>
</reference>
<feature type="region of interest" description="Disordered" evidence="12">
    <location>
        <begin position="224"/>
        <end position="244"/>
    </location>
</feature>
<keyword evidence="2" id="KW-1003">Cell membrane</keyword>
<dbReference type="SUPFAM" id="SSF48726">
    <property type="entry name" value="Immunoglobulin"/>
    <property type="match status" value="1"/>
</dbReference>
<evidence type="ECO:0000256" key="11">
    <source>
        <dbReference type="ARBA" id="ARBA00043958"/>
    </source>
</evidence>
<keyword evidence="16" id="KW-1185">Reference proteome</keyword>
<dbReference type="InterPro" id="IPR036179">
    <property type="entry name" value="Ig-like_dom_sf"/>
</dbReference>
<dbReference type="PANTHER" id="PTHR11860:SF101">
    <property type="entry name" value="CMRF35-LIKE MOLECULE 1"/>
    <property type="match status" value="1"/>
</dbReference>
<evidence type="ECO:0000256" key="8">
    <source>
        <dbReference type="ARBA" id="ARBA00023157"/>
    </source>
</evidence>
<keyword evidence="3" id="KW-0812">Transmembrane</keyword>
<feature type="chain" id="PRO_5034141058" description="Immunoglobulin domain-containing protein" evidence="13">
    <location>
        <begin position="24"/>
        <end position="244"/>
    </location>
</feature>
<keyword evidence="5" id="KW-0391">Immunity</keyword>
<comment type="subcellular location">
    <subcellularLocation>
        <location evidence="1">Cell membrane</location>
        <topology evidence="1">Single-pass type I membrane protein</topology>
    </subcellularLocation>
</comment>
<protein>
    <recommendedName>
        <fullName evidence="14">Immunoglobulin domain-containing protein</fullName>
    </recommendedName>
</protein>
<name>A0A8D2H8C3_UROPR</name>
<evidence type="ECO:0000256" key="4">
    <source>
        <dbReference type="ARBA" id="ARBA00022729"/>
    </source>
</evidence>
<sequence length="244" mass="27132">ALLLIDSWFIFKILGFCFPGCFSIQGPKHVQGREQGSLTVQCHYSPQWTNYQKWWCRGRHWRTCHILVQTRGSEQEEKQGRVSIVDDQRDHSFTVTMEKLQRDDMDTYWCGIKKSGTDLGTRVRVTVYPGKDFLVCTRRKGPCKTSCAHCPRSPCGGPQRGSGSSGRDSGHSLGFRSDGNWLPGVWGGKPWGWRARGLMLSLPQDPLRAPGVPEGAHLTRPGQCHPLAEGVSEDPPGTIGAVCP</sequence>
<dbReference type="Ensembl" id="ENSUPAT00010009505.1">
    <property type="protein sequence ID" value="ENSUPAP00010008299.1"/>
    <property type="gene ID" value="ENSUPAG00010006673.1"/>
</dbReference>
<dbReference type="CDD" id="cd05716">
    <property type="entry name" value="IgV_pIgR_like"/>
    <property type="match status" value="1"/>
</dbReference>
<evidence type="ECO:0000256" key="10">
    <source>
        <dbReference type="ARBA" id="ARBA00023319"/>
    </source>
</evidence>
<keyword evidence="9" id="KW-0675">Receptor</keyword>
<dbReference type="Proteomes" id="UP000694417">
    <property type="component" value="Unplaced"/>
</dbReference>
<reference evidence="15" key="1">
    <citation type="submission" date="2025-08" db="UniProtKB">
        <authorList>
            <consortium name="Ensembl"/>
        </authorList>
    </citation>
    <scope>IDENTIFICATION</scope>
</reference>
<keyword evidence="7" id="KW-0472">Membrane</keyword>
<dbReference type="GeneTree" id="ENSGT00940000162729"/>
<evidence type="ECO:0000256" key="6">
    <source>
        <dbReference type="ARBA" id="ARBA00022989"/>
    </source>
</evidence>
<dbReference type="InterPro" id="IPR003599">
    <property type="entry name" value="Ig_sub"/>
</dbReference>
<dbReference type="FunFam" id="2.60.40.10:FF:000370">
    <property type="entry name" value="CMRF35-like molecule 1"/>
    <property type="match status" value="1"/>
</dbReference>
<dbReference type="GO" id="GO:0002376">
    <property type="term" value="P:immune system process"/>
    <property type="evidence" value="ECO:0007669"/>
    <property type="project" value="UniProtKB-KW"/>
</dbReference>
<evidence type="ECO:0000256" key="12">
    <source>
        <dbReference type="SAM" id="MobiDB-lite"/>
    </source>
</evidence>
<keyword evidence="10" id="KW-0393">Immunoglobulin domain</keyword>
<evidence type="ECO:0000256" key="2">
    <source>
        <dbReference type="ARBA" id="ARBA00022475"/>
    </source>
</evidence>
<organism evidence="15 16">
    <name type="scientific">Urocitellus parryii</name>
    <name type="common">Arctic ground squirrel</name>
    <name type="synonym">Spermophilus parryii</name>
    <dbReference type="NCBI Taxonomy" id="9999"/>
    <lineage>
        <taxon>Eukaryota</taxon>
        <taxon>Metazoa</taxon>
        <taxon>Chordata</taxon>
        <taxon>Craniata</taxon>
        <taxon>Vertebrata</taxon>
        <taxon>Euteleostomi</taxon>
        <taxon>Mammalia</taxon>
        <taxon>Eutheria</taxon>
        <taxon>Euarchontoglires</taxon>
        <taxon>Glires</taxon>
        <taxon>Rodentia</taxon>
        <taxon>Sciuromorpha</taxon>
        <taxon>Sciuridae</taxon>
        <taxon>Xerinae</taxon>
        <taxon>Marmotini</taxon>
        <taxon>Urocitellus</taxon>
    </lineage>
</organism>